<dbReference type="GeneTree" id="ENSGT00940000167218"/>
<organism evidence="2 3">
    <name type="scientific">Hippocampus comes</name>
    <name type="common">Tiger tail seahorse</name>
    <dbReference type="NCBI Taxonomy" id="109280"/>
    <lineage>
        <taxon>Eukaryota</taxon>
        <taxon>Metazoa</taxon>
        <taxon>Chordata</taxon>
        <taxon>Craniata</taxon>
        <taxon>Vertebrata</taxon>
        <taxon>Euteleostomi</taxon>
        <taxon>Actinopterygii</taxon>
        <taxon>Neopterygii</taxon>
        <taxon>Teleostei</taxon>
        <taxon>Neoteleostei</taxon>
        <taxon>Acanthomorphata</taxon>
        <taxon>Syngnathiaria</taxon>
        <taxon>Syngnathiformes</taxon>
        <taxon>Syngnathoidei</taxon>
        <taxon>Syngnathidae</taxon>
        <taxon>Hippocampus</taxon>
    </lineage>
</organism>
<reference evidence="2" key="1">
    <citation type="submission" date="2025-08" db="UniProtKB">
        <authorList>
            <consortium name="Ensembl"/>
        </authorList>
    </citation>
    <scope>IDENTIFICATION</scope>
</reference>
<reference evidence="2" key="2">
    <citation type="submission" date="2025-09" db="UniProtKB">
        <authorList>
            <consortium name="Ensembl"/>
        </authorList>
    </citation>
    <scope>IDENTIFICATION</scope>
</reference>
<dbReference type="GO" id="GO:0045944">
    <property type="term" value="P:positive regulation of transcription by RNA polymerase II"/>
    <property type="evidence" value="ECO:0007669"/>
    <property type="project" value="TreeGrafter"/>
</dbReference>
<dbReference type="GO" id="GO:0003712">
    <property type="term" value="F:transcription coregulator activity"/>
    <property type="evidence" value="ECO:0007669"/>
    <property type="project" value="TreeGrafter"/>
</dbReference>
<name>A0A3Q3D8U4_HIPCM</name>
<protein>
    <submittedName>
        <fullName evidence="2">Uncharacterized protein</fullName>
    </submittedName>
</protein>
<comment type="similarity">
    <text evidence="1">Belongs to the BCLAF1/THRAP3 family.</text>
</comment>
<keyword evidence="3" id="KW-1185">Reference proteome</keyword>
<dbReference type="Proteomes" id="UP000264820">
    <property type="component" value="Unplaced"/>
</dbReference>
<dbReference type="GO" id="GO:0003677">
    <property type="term" value="F:DNA binding"/>
    <property type="evidence" value="ECO:0007669"/>
    <property type="project" value="TreeGrafter"/>
</dbReference>
<dbReference type="InterPro" id="IPR029199">
    <property type="entry name" value="THRAP3_BCLAF1"/>
</dbReference>
<dbReference type="Ensembl" id="ENSHCOT00000004412.1">
    <property type="protein sequence ID" value="ENSHCOP00000005999.1"/>
    <property type="gene ID" value="ENSHCOG00000007734.1"/>
</dbReference>
<dbReference type="PANTHER" id="PTHR15268">
    <property type="entry name" value="THRAP3/BCLAF1"/>
    <property type="match status" value="1"/>
</dbReference>
<dbReference type="PANTHER" id="PTHR15268:SF17">
    <property type="entry name" value="BCLAF1 AND THRAP3 FAMILY MEMBER 3"/>
    <property type="match status" value="1"/>
</dbReference>
<dbReference type="AlphaFoldDB" id="A0A3Q3D8U4"/>
<accession>A0A3Q3D8U4</accession>
<evidence type="ECO:0000256" key="1">
    <source>
        <dbReference type="ARBA" id="ARBA00006481"/>
    </source>
</evidence>
<evidence type="ECO:0000313" key="2">
    <source>
        <dbReference type="Ensembl" id="ENSHCOP00000005999.1"/>
    </source>
</evidence>
<proteinExistence type="inferred from homology"/>
<dbReference type="Pfam" id="PF15440">
    <property type="entry name" value="THRAP3_BCLAF1"/>
    <property type="match status" value="1"/>
</dbReference>
<dbReference type="GO" id="GO:0016592">
    <property type="term" value="C:mediator complex"/>
    <property type="evidence" value="ECO:0007669"/>
    <property type="project" value="TreeGrafter"/>
</dbReference>
<evidence type="ECO:0000313" key="3">
    <source>
        <dbReference type="Proteomes" id="UP000264820"/>
    </source>
</evidence>
<sequence>MLGGSAHGGTFAEQIITLVHSVKELYFKGNGITLNQRFSAPQRGDDGEEEPRGLTLNQRFSSNQYMLHGPGDLRHDLERRRQKRLEGVTITIQGGRHPPPTKDEYADGMLLDERDCRRDGNTVRPKARVARGRLAILNPACVRACVQGPRRGGPYRMNVRGTSRFKIGQPIRMQNRHSNDNGELKIASIPMPPVVKI</sequence>